<evidence type="ECO:0000313" key="2">
    <source>
        <dbReference type="Proteomes" id="UP000327362"/>
    </source>
</evidence>
<sequence>MPEIAMESVTALMRTKNRRDREPIRIGQVTPSVIRIEHVAAMCAGPDLGSHIGQGTRDTAKSALFFGATAAIAVAGN</sequence>
<proteinExistence type="predicted"/>
<dbReference type="RefSeq" id="WP_155947476.1">
    <property type="nucleotide sequence ID" value="NZ_AP020326.1"/>
</dbReference>
<dbReference type="EMBL" id="AP020326">
    <property type="protein sequence ID" value="BBN45610.1"/>
    <property type="molecule type" value="Genomic_DNA"/>
</dbReference>
<gene>
    <name evidence="1" type="ORF">JPH1_00850</name>
</gene>
<dbReference type="AlphaFoldDB" id="A0AAI8SI51"/>
<name>A0AAI8SI51_MYCAV</name>
<dbReference type="Proteomes" id="UP000327362">
    <property type="component" value="Chromosome"/>
</dbReference>
<evidence type="ECO:0000313" key="1">
    <source>
        <dbReference type="EMBL" id="BBN45610.1"/>
    </source>
</evidence>
<reference evidence="1 2" key="1">
    <citation type="submission" date="2019-09" db="EMBL/GenBank/DDBJ databases">
        <title>Complete genome sequence of Mycobacterium avium subsp. hominissuis strain JP-H-1.</title>
        <authorList>
            <person name="Kinoshita Y."/>
            <person name="Niwa H."/>
            <person name="Uchida-Fujii E."/>
            <person name="Nukada T."/>
        </authorList>
    </citation>
    <scope>NUCLEOTIDE SEQUENCE [LARGE SCALE GENOMIC DNA]</scope>
    <source>
        <strain evidence="1 2">JP-H-1</strain>
    </source>
</reference>
<protein>
    <submittedName>
        <fullName evidence="1">Uncharacterized protein</fullName>
    </submittedName>
</protein>
<accession>A0AAI8SI51</accession>
<organism evidence="1 2">
    <name type="scientific">Mycobacterium avium subsp. hominissuis</name>
    <dbReference type="NCBI Taxonomy" id="439334"/>
    <lineage>
        <taxon>Bacteria</taxon>
        <taxon>Bacillati</taxon>
        <taxon>Actinomycetota</taxon>
        <taxon>Actinomycetes</taxon>
        <taxon>Mycobacteriales</taxon>
        <taxon>Mycobacteriaceae</taxon>
        <taxon>Mycobacterium</taxon>
        <taxon>Mycobacterium avium complex (MAC)</taxon>
    </lineage>
</organism>